<organism evidence="1 2">
    <name type="scientific">Tetranychus urticae</name>
    <name type="common">Two-spotted spider mite</name>
    <dbReference type="NCBI Taxonomy" id="32264"/>
    <lineage>
        <taxon>Eukaryota</taxon>
        <taxon>Metazoa</taxon>
        <taxon>Ecdysozoa</taxon>
        <taxon>Arthropoda</taxon>
        <taxon>Chelicerata</taxon>
        <taxon>Arachnida</taxon>
        <taxon>Acari</taxon>
        <taxon>Acariformes</taxon>
        <taxon>Trombidiformes</taxon>
        <taxon>Prostigmata</taxon>
        <taxon>Eleutherengona</taxon>
        <taxon>Raphignathae</taxon>
        <taxon>Tetranychoidea</taxon>
        <taxon>Tetranychidae</taxon>
        <taxon>Tetranychus</taxon>
    </lineage>
</organism>
<dbReference type="AlphaFoldDB" id="T1KYQ9"/>
<reference evidence="2" key="1">
    <citation type="submission" date="2011-08" db="EMBL/GenBank/DDBJ databases">
        <authorList>
            <person name="Rombauts S."/>
        </authorList>
    </citation>
    <scope>NUCLEOTIDE SEQUENCE</scope>
    <source>
        <strain evidence="2">London</strain>
    </source>
</reference>
<proteinExistence type="predicted"/>
<protein>
    <submittedName>
        <fullName evidence="1">Uncharacterized protein</fullName>
    </submittedName>
</protein>
<evidence type="ECO:0000313" key="2">
    <source>
        <dbReference type="Proteomes" id="UP000015104"/>
    </source>
</evidence>
<dbReference type="HOGENOM" id="CLU_3320640_0_0_1"/>
<sequence length="39" mass="4336">MPRIVTKTANPTTGLKLVGYHLIIIGQIPGYLWDNSLIK</sequence>
<reference evidence="1" key="2">
    <citation type="submission" date="2015-06" db="UniProtKB">
        <authorList>
            <consortium name="EnsemblMetazoa"/>
        </authorList>
    </citation>
    <scope>IDENTIFICATION</scope>
</reference>
<keyword evidence="2" id="KW-1185">Reference proteome</keyword>
<name>T1KYQ9_TETUR</name>
<dbReference type="EnsemblMetazoa" id="tetur27g01560.1">
    <property type="protein sequence ID" value="tetur27g01560.1"/>
    <property type="gene ID" value="tetur27g01560"/>
</dbReference>
<dbReference type="Proteomes" id="UP000015104">
    <property type="component" value="Unassembled WGS sequence"/>
</dbReference>
<accession>T1KYQ9</accession>
<evidence type="ECO:0000313" key="1">
    <source>
        <dbReference type="EnsemblMetazoa" id="tetur27g01560.1"/>
    </source>
</evidence>
<dbReference type="EMBL" id="CAEY01000715">
    <property type="status" value="NOT_ANNOTATED_CDS"/>
    <property type="molecule type" value="Genomic_DNA"/>
</dbReference>